<evidence type="ECO:0008006" key="3">
    <source>
        <dbReference type="Google" id="ProtNLM"/>
    </source>
</evidence>
<evidence type="ECO:0000313" key="1">
    <source>
        <dbReference type="EMBL" id="TWI70892.1"/>
    </source>
</evidence>
<keyword evidence="2" id="KW-1185">Reference proteome</keyword>
<dbReference type="Pfam" id="PF04214">
    <property type="entry name" value="DUF411"/>
    <property type="match status" value="1"/>
</dbReference>
<comment type="caution">
    <text evidence="1">The sequence shown here is derived from an EMBL/GenBank/DDBJ whole genome shotgun (WGS) entry which is preliminary data.</text>
</comment>
<gene>
    <name evidence="1" type="ORF">IQ16_03305</name>
</gene>
<reference evidence="1 2" key="1">
    <citation type="journal article" date="2015" name="Stand. Genomic Sci.">
        <title>Genomic Encyclopedia of Bacterial and Archaeal Type Strains, Phase III: the genomes of soil and plant-associated and newly described type strains.</title>
        <authorList>
            <person name="Whitman W.B."/>
            <person name="Woyke T."/>
            <person name="Klenk H.P."/>
            <person name="Zhou Y."/>
            <person name="Lilburn T.G."/>
            <person name="Beck B.J."/>
            <person name="De Vos P."/>
            <person name="Vandamme P."/>
            <person name="Eisen J.A."/>
            <person name="Garrity G."/>
            <person name="Hugenholtz P."/>
            <person name="Kyrpides N.C."/>
        </authorList>
    </citation>
    <scope>NUCLEOTIDE SEQUENCE [LARGE SCALE GENOMIC DNA]</scope>
    <source>
        <strain evidence="1 2">CGMCC 1.10948</strain>
    </source>
</reference>
<dbReference type="EMBL" id="VLLA01000007">
    <property type="protein sequence ID" value="TWI70892.1"/>
    <property type="molecule type" value="Genomic_DNA"/>
</dbReference>
<protein>
    <recommendedName>
        <fullName evidence="3">Metal-binding protein</fullName>
    </recommendedName>
</protein>
<proteinExistence type="predicted"/>
<dbReference type="InterPro" id="IPR007332">
    <property type="entry name" value="DUF411"/>
</dbReference>
<organism evidence="1 2">
    <name type="scientific">Bradyrhizobium huanghuaihaiense</name>
    <dbReference type="NCBI Taxonomy" id="990078"/>
    <lineage>
        <taxon>Bacteria</taxon>
        <taxon>Pseudomonadati</taxon>
        <taxon>Pseudomonadota</taxon>
        <taxon>Alphaproteobacteria</taxon>
        <taxon>Hyphomicrobiales</taxon>
        <taxon>Nitrobacteraceae</taxon>
        <taxon>Bradyrhizobium</taxon>
    </lineage>
</organism>
<accession>A0A562RPD2</accession>
<dbReference type="AlphaFoldDB" id="A0A562RPD2"/>
<evidence type="ECO:0000313" key="2">
    <source>
        <dbReference type="Proteomes" id="UP000316291"/>
    </source>
</evidence>
<dbReference type="RefSeq" id="WP_051122957.1">
    <property type="nucleotide sequence ID" value="NZ_VLLA01000007.1"/>
</dbReference>
<dbReference type="OrthoDB" id="14727at2"/>
<name>A0A562RPD2_9BRAD</name>
<dbReference type="Proteomes" id="UP000316291">
    <property type="component" value="Unassembled WGS sequence"/>
</dbReference>
<sequence length="168" mass="17725">MIPSVHAGVKKDADRFERRSFLGLIAGATLGVVTRPAFAAEPVIKVHKDPNCGCCSGWVQHLRDAGFTVEAEDASDLPSVRRRLGVPPDLAACHTAEVSGYLIEGHVPASAVQRLLAERPKATGLAVPGMPIGSPGMEGGDPQPYTVVLFGLAGRTPFMRFVGKEAID</sequence>